<dbReference type="AlphaFoldDB" id="A0A0N4ZLR5"/>
<keyword evidence="1" id="KW-1185">Reference proteome</keyword>
<dbReference type="WBParaSite" id="PTRK_0000943900.1">
    <property type="protein sequence ID" value="PTRK_0000943900.1"/>
    <property type="gene ID" value="PTRK_0000943900"/>
</dbReference>
<accession>A0A0N4ZLR5</accession>
<protein>
    <submittedName>
        <fullName evidence="2">Uncharacterized protein</fullName>
    </submittedName>
</protein>
<sequence length="136" mass="14618">MAKQCSEDVYTFGVTGVTPCACGGAPNRLNVTVVKCDSTGFSCSHLATTNNNLKSFWFGATANNSKNENFNLKLKIEYTCCCPKFSPTCLREMYKNIPDDKIHCGGTLVNVAEFGTVKLPMGTRHGLGVGGPLGRK</sequence>
<dbReference type="Proteomes" id="UP000038045">
    <property type="component" value="Unplaced"/>
</dbReference>
<evidence type="ECO:0000313" key="2">
    <source>
        <dbReference type="WBParaSite" id="PTRK_0000943900.1"/>
    </source>
</evidence>
<reference evidence="2" key="1">
    <citation type="submission" date="2017-02" db="UniProtKB">
        <authorList>
            <consortium name="WormBaseParasite"/>
        </authorList>
    </citation>
    <scope>IDENTIFICATION</scope>
</reference>
<name>A0A0N4ZLR5_PARTI</name>
<proteinExistence type="predicted"/>
<organism evidence="1 2">
    <name type="scientific">Parastrongyloides trichosuri</name>
    <name type="common">Possum-specific nematode worm</name>
    <dbReference type="NCBI Taxonomy" id="131310"/>
    <lineage>
        <taxon>Eukaryota</taxon>
        <taxon>Metazoa</taxon>
        <taxon>Ecdysozoa</taxon>
        <taxon>Nematoda</taxon>
        <taxon>Chromadorea</taxon>
        <taxon>Rhabditida</taxon>
        <taxon>Tylenchina</taxon>
        <taxon>Panagrolaimomorpha</taxon>
        <taxon>Strongyloidoidea</taxon>
        <taxon>Strongyloididae</taxon>
        <taxon>Parastrongyloides</taxon>
    </lineage>
</organism>
<evidence type="ECO:0000313" key="1">
    <source>
        <dbReference type="Proteomes" id="UP000038045"/>
    </source>
</evidence>